<organism evidence="1 2">
    <name type="scientific">Oceanicola granulosus (strain ATCC BAA-861 / DSM 15982 / KCTC 12143 / HTCC2516)</name>
    <dbReference type="NCBI Taxonomy" id="314256"/>
    <lineage>
        <taxon>Bacteria</taxon>
        <taxon>Pseudomonadati</taxon>
        <taxon>Pseudomonadota</taxon>
        <taxon>Alphaproteobacteria</taxon>
        <taxon>Rhodobacterales</taxon>
        <taxon>Roseobacteraceae</taxon>
        <taxon>Oceanicola</taxon>
    </lineage>
</organism>
<dbReference type="eggNOG" id="COG1801">
    <property type="taxonomic scope" value="Bacteria"/>
</dbReference>
<comment type="caution">
    <text evidence="1">The sequence shown here is derived from an EMBL/GenBank/DDBJ whole genome shotgun (WGS) entry which is preliminary data.</text>
</comment>
<gene>
    <name evidence="1" type="ORF">OG2516_01656</name>
</gene>
<dbReference type="EMBL" id="AAOT01000011">
    <property type="protein sequence ID" value="EAR51584.1"/>
    <property type="molecule type" value="Genomic_DNA"/>
</dbReference>
<dbReference type="Pfam" id="PF01904">
    <property type="entry name" value="DUF72"/>
    <property type="match status" value="1"/>
</dbReference>
<keyword evidence="2" id="KW-1185">Reference proteome</keyword>
<sequence>MSARGDIRVGIGGWTYPPWRGTFYPDRLPRKDELAHAASMLTTLEINGTFYRTQSPATFAKWREAAPAGFVYSLKAPRYATNKKVLGEAGESIARFVGSGIAELGDALGPILWQFAETKKFDPGDFAAFLALLPAEAEGLPLRHALELRHESFCCPEAVALVRAHGAAIVWAQESRFVEIADATADFHYVRLMGTSDGPAAGYDDAALAAHAARLEALAEGRVPEGAPTHGAAAPGTARDVFAYVVAGHKVANPAAAQALIARLGGASG</sequence>
<dbReference type="Proteomes" id="UP000003635">
    <property type="component" value="Unassembled WGS sequence"/>
</dbReference>
<dbReference type="Gene3D" id="3.20.20.410">
    <property type="entry name" value="Protein of unknown function UPF0759"/>
    <property type="match status" value="1"/>
</dbReference>
<dbReference type="HOGENOM" id="CLU_046519_1_0_5"/>
<evidence type="ECO:0000313" key="2">
    <source>
        <dbReference type="Proteomes" id="UP000003635"/>
    </source>
</evidence>
<dbReference type="PANTHER" id="PTHR30348:SF4">
    <property type="entry name" value="DUF72 DOMAIN-CONTAINING PROTEIN"/>
    <property type="match status" value="1"/>
</dbReference>
<dbReference type="PANTHER" id="PTHR30348">
    <property type="entry name" value="UNCHARACTERIZED PROTEIN YECE"/>
    <property type="match status" value="1"/>
</dbReference>
<protein>
    <recommendedName>
        <fullName evidence="3">DUF72 domain-containing protein</fullName>
    </recommendedName>
</protein>
<dbReference type="InterPro" id="IPR002763">
    <property type="entry name" value="DUF72"/>
</dbReference>
<name>Q2CFV8_OCEGH</name>
<dbReference type="OrthoDB" id="9780310at2"/>
<dbReference type="STRING" id="314256.OG2516_01656"/>
<evidence type="ECO:0000313" key="1">
    <source>
        <dbReference type="EMBL" id="EAR51584.1"/>
    </source>
</evidence>
<evidence type="ECO:0008006" key="3">
    <source>
        <dbReference type="Google" id="ProtNLM"/>
    </source>
</evidence>
<dbReference type="AlphaFoldDB" id="Q2CFV8"/>
<dbReference type="SUPFAM" id="SSF117396">
    <property type="entry name" value="TM1631-like"/>
    <property type="match status" value="1"/>
</dbReference>
<accession>Q2CFV8</accession>
<reference evidence="1 2" key="1">
    <citation type="journal article" date="2010" name="J. Bacteriol.">
        <title>Genome sequences of Oceanicola granulosus HTCC2516(T) and Oceanicola batsensis HTCC2597(TDelta).</title>
        <authorList>
            <person name="Thrash J.C."/>
            <person name="Cho J.C."/>
            <person name="Vergin K.L."/>
            <person name="Giovannoni S.J."/>
        </authorList>
    </citation>
    <scope>NUCLEOTIDE SEQUENCE [LARGE SCALE GENOMIC DNA]</scope>
    <source>
        <strain evidence="2">ATCC BAA-861 / DSM 15982 / KCTC 12143 / HTCC2516</strain>
    </source>
</reference>
<proteinExistence type="predicted"/>
<dbReference type="RefSeq" id="WP_007253863.1">
    <property type="nucleotide sequence ID" value="NZ_CH724107.1"/>
</dbReference>
<dbReference type="InterPro" id="IPR036520">
    <property type="entry name" value="UPF0759_sf"/>
</dbReference>